<evidence type="ECO:0000313" key="1">
    <source>
        <dbReference type="EMBL" id="MBB3205484.1"/>
    </source>
</evidence>
<protein>
    <submittedName>
        <fullName evidence="1">Uncharacterized protein</fullName>
    </submittedName>
</protein>
<sequence length="163" mass="17883">MTTEDLRRIDELVHSADMAVRVASQLRLWIKRNQLGDPDSLKESLRFLDEALSGGRFVATGDVASASSSLSPLTWSADIRFGFAQPSMPSPEKKQYEELVDFLGSIRETIDNVLSNTPPQAESVESAARFFSQLGKLLGGKADSALRSPAGGTQMLQDRFSYQ</sequence>
<dbReference type="AlphaFoldDB" id="A0A7W5DVU6"/>
<accession>A0A7W5DVU6</accession>
<name>A0A7W5DVU6_9BACT</name>
<dbReference type="Proteomes" id="UP000536179">
    <property type="component" value="Unassembled WGS sequence"/>
</dbReference>
<proteinExistence type="predicted"/>
<dbReference type="EMBL" id="JACHXU010000003">
    <property type="protein sequence ID" value="MBB3205484.1"/>
    <property type="molecule type" value="Genomic_DNA"/>
</dbReference>
<evidence type="ECO:0000313" key="2">
    <source>
        <dbReference type="Proteomes" id="UP000536179"/>
    </source>
</evidence>
<reference evidence="1 2" key="1">
    <citation type="submission" date="2020-08" db="EMBL/GenBank/DDBJ databases">
        <title>Genomic Encyclopedia of Type Strains, Phase III (KMG-III): the genomes of soil and plant-associated and newly described type strains.</title>
        <authorList>
            <person name="Whitman W."/>
        </authorList>
    </citation>
    <scope>NUCLEOTIDE SEQUENCE [LARGE SCALE GENOMIC DNA]</scope>
    <source>
        <strain evidence="1 2">CECT 8075</strain>
    </source>
</reference>
<comment type="caution">
    <text evidence="1">The sequence shown here is derived from an EMBL/GenBank/DDBJ whole genome shotgun (WGS) entry which is preliminary data.</text>
</comment>
<gene>
    <name evidence="1" type="ORF">FHS27_001284</name>
</gene>
<keyword evidence="2" id="KW-1185">Reference proteome</keyword>
<organism evidence="1 2">
    <name type="scientific">Aporhodopirellula rubra</name>
    <dbReference type="NCBI Taxonomy" id="980271"/>
    <lineage>
        <taxon>Bacteria</taxon>
        <taxon>Pseudomonadati</taxon>
        <taxon>Planctomycetota</taxon>
        <taxon>Planctomycetia</taxon>
        <taxon>Pirellulales</taxon>
        <taxon>Pirellulaceae</taxon>
        <taxon>Aporhodopirellula</taxon>
    </lineage>
</organism>
<dbReference type="RefSeq" id="WP_184303090.1">
    <property type="nucleotide sequence ID" value="NZ_JACHXU010000003.1"/>
</dbReference>